<dbReference type="InterPro" id="IPR006578">
    <property type="entry name" value="MADF-dom"/>
</dbReference>
<comment type="caution">
    <text evidence="3">The sequence shown here is derived from an EMBL/GenBank/DDBJ whole genome shotgun (WGS) entry which is preliminary data.</text>
</comment>
<reference evidence="3 4" key="1">
    <citation type="submission" date="2021-06" db="EMBL/GenBank/DDBJ databases">
        <title>A haploid diamondback moth (Plutella xylostella L.) genome assembly resolves 31 chromosomes and identifies a diamide resistance mutation.</title>
        <authorList>
            <person name="Ward C.M."/>
            <person name="Perry K.D."/>
            <person name="Baker G."/>
            <person name="Powis K."/>
            <person name="Heckel D.G."/>
            <person name="Baxter S.W."/>
        </authorList>
    </citation>
    <scope>NUCLEOTIDE SEQUENCE [LARGE SCALE GENOMIC DNA]</scope>
    <source>
        <strain evidence="3 4">LV</strain>
        <tissue evidence="3">Single pupa</tissue>
    </source>
</reference>
<evidence type="ECO:0000256" key="1">
    <source>
        <dbReference type="SAM" id="MobiDB-lite"/>
    </source>
</evidence>
<dbReference type="Pfam" id="PF10545">
    <property type="entry name" value="MADF_DNA_bdg"/>
    <property type="match status" value="1"/>
</dbReference>
<dbReference type="PANTHER" id="PTHR21505">
    <property type="entry name" value="MADF DOMAIN-CONTAINING PROTEIN-RELATED"/>
    <property type="match status" value="1"/>
</dbReference>
<dbReference type="SMART" id="SM00595">
    <property type="entry name" value="MADF"/>
    <property type="match status" value="1"/>
</dbReference>
<accession>A0ABQ7R5L8</accession>
<dbReference type="PANTHER" id="PTHR21505:SF12">
    <property type="entry name" value="MADF DOMAIN-CONTAINING PROTEIN-RELATED"/>
    <property type="match status" value="1"/>
</dbReference>
<proteinExistence type="predicted"/>
<keyword evidence="4" id="KW-1185">Reference proteome</keyword>
<evidence type="ECO:0000313" key="4">
    <source>
        <dbReference type="Proteomes" id="UP000823941"/>
    </source>
</evidence>
<feature type="region of interest" description="Disordered" evidence="1">
    <location>
        <begin position="104"/>
        <end position="130"/>
    </location>
</feature>
<dbReference type="EMBL" id="JAHIBW010000003">
    <property type="protein sequence ID" value="KAG7312538.1"/>
    <property type="molecule type" value="Genomic_DNA"/>
</dbReference>
<gene>
    <name evidence="3" type="ORF">JYU34_002063</name>
</gene>
<evidence type="ECO:0000313" key="3">
    <source>
        <dbReference type="EMBL" id="KAG7312538.1"/>
    </source>
</evidence>
<sequence>MWKRKMEWTNKQVVRLVREYERHPEVWDSTHELFRVFTAKHEAWEDMAKKFNCEVIDLKKKMNSVLASHRRERCRVRAGRPSCWFLYDALSFLPHHLGNLVPRRAKGGSENEDDGSVQGYNDNQEDDEEQTEYLDIPADDMHEEVIIKQEDQPKKRTVYTTSVGRIKPEYNQRLRLMRNIKRKNTAAPSQGSLAAANSTTDLIRILKRSELLKKKDECDSFGEYIANSLRKHGERTRSMIKHAINNIIFEQEMKKYSGQYDVSIVSGDDDENPLILSNQMSDN</sequence>
<evidence type="ECO:0000259" key="2">
    <source>
        <dbReference type="PROSITE" id="PS51029"/>
    </source>
</evidence>
<feature type="domain" description="MADF" evidence="2">
    <location>
        <begin position="15"/>
        <end position="98"/>
    </location>
</feature>
<name>A0ABQ7R5L8_PLUXY</name>
<dbReference type="PROSITE" id="PS51029">
    <property type="entry name" value="MADF"/>
    <property type="match status" value="1"/>
</dbReference>
<organism evidence="3 4">
    <name type="scientific">Plutella xylostella</name>
    <name type="common">Diamondback moth</name>
    <name type="synonym">Plutella maculipennis</name>
    <dbReference type="NCBI Taxonomy" id="51655"/>
    <lineage>
        <taxon>Eukaryota</taxon>
        <taxon>Metazoa</taxon>
        <taxon>Ecdysozoa</taxon>
        <taxon>Arthropoda</taxon>
        <taxon>Hexapoda</taxon>
        <taxon>Insecta</taxon>
        <taxon>Pterygota</taxon>
        <taxon>Neoptera</taxon>
        <taxon>Endopterygota</taxon>
        <taxon>Lepidoptera</taxon>
        <taxon>Glossata</taxon>
        <taxon>Ditrysia</taxon>
        <taxon>Yponomeutoidea</taxon>
        <taxon>Plutellidae</taxon>
        <taxon>Plutella</taxon>
    </lineage>
</organism>
<protein>
    <recommendedName>
        <fullName evidence="2">MADF domain-containing protein</fullName>
    </recommendedName>
</protein>
<dbReference type="Proteomes" id="UP000823941">
    <property type="component" value="Chromosome 3"/>
</dbReference>